<protein>
    <submittedName>
        <fullName evidence="2">Uncharacterized protein</fullName>
    </submittedName>
</protein>
<organism evidence="2">
    <name type="scientific">Actinoplanes campanulatus</name>
    <dbReference type="NCBI Taxonomy" id="113559"/>
    <lineage>
        <taxon>Bacteria</taxon>
        <taxon>Bacillati</taxon>
        <taxon>Actinomycetota</taxon>
        <taxon>Actinomycetes</taxon>
        <taxon>Micromonosporales</taxon>
        <taxon>Micromonosporaceae</taxon>
        <taxon>Actinoplanes</taxon>
    </lineage>
</organism>
<feature type="compositionally biased region" description="Basic and acidic residues" evidence="1">
    <location>
        <begin position="50"/>
        <end position="70"/>
    </location>
</feature>
<name>A0ABQ3WKF0_9ACTN</name>
<dbReference type="EMBL" id="BOMF01000076">
    <property type="protein sequence ID" value="GID46698.1"/>
    <property type="molecule type" value="Genomic_DNA"/>
</dbReference>
<feature type="region of interest" description="Disordered" evidence="1">
    <location>
        <begin position="7"/>
        <end position="70"/>
    </location>
</feature>
<gene>
    <name evidence="2" type="ORF">Aca07nite_39730</name>
</gene>
<evidence type="ECO:0000313" key="2">
    <source>
        <dbReference type="EMBL" id="GID46698.1"/>
    </source>
</evidence>
<accession>A0ABQ3WKF0</accession>
<reference evidence="2" key="1">
    <citation type="submission" date="2021-01" db="EMBL/GenBank/DDBJ databases">
        <title>Whole genome shotgun sequence of Actinoplanes capillaceus NBRC 16408.</title>
        <authorList>
            <person name="Komaki H."/>
            <person name="Tamura T."/>
        </authorList>
    </citation>
    <scope>NUCLEOTIDE SEQUENCE [LARGE SCALE GENOMIC DNA]</scope>
    <source>
        <strain evidence="2">NBRC 16408</strain>
    </source>
</reference>
<sequence>MFLIAVTQAGENPAAERPESGLALLDLPSGEPDLPEPHPQPVELGGMRPELLRVDRGPGGRRHYDAIPER</sequence>
<comment type="caution">
    <text evidence="2">The sequence shown here is derived from an EMBL/GenBank/DDBJ whole genome shotgun (WGS) entry which is preliminary data.</text>
</comment>
<proteinExistence type="predicted"/>
<evidence type="ECO:0000256" key="1">
    <source>
        <dbReference type="SAM" id="MobiDB-lite"/>
    </source>
</evidence>